<comment type="caution">
    <text evidence="1">The sequence shown here is derived from an EMBL/GenBank/DDBJ whole genome shotgun (WGS) entry which is preliminary data.</text>
</comment>
<proteinExistence type="predicted"/>
<gene>
    <name evidence="1" type="ORF">ACEZ3G_15735</name>
</gene>
<evidence type="ECO:0000313" key="1">
    <source>
        <dbReference type="EMBL" id="MFH6604937.1"/>
    </source>
</evidence>
<evidence type="ECO:0000313" key="2">
    <source>
        <dbReference type="Proteomes" id="UP001595191"/>
    </source>
</evidence>
<protein>
    <submittedName>
        <fullName evidence="1">Uncharacterized protein</fullName>
    </submittedName>
</protein>
<dbReference type="EMBL" id="JBHFPV010000005">
    <property type="protein sequence ID" value="MFH6604937.1"/>
    <property type="molecule type" value="Genomic_DNA"/>
</dbReference>
<dbReference type="Proteomes" id="UP001595191">
    <property type="component" value="Unassembled WGS sequence"/>
</dbReference>
<sequence>MEKEKLESLFKELDGLFDTEEPTLGHQSRFQEKLDQMNKVGSLQAKKNFSWWKPLSIAASMALLFVLGIGYYGSQKTTNENIVEVSPEISNAQFYFTNLVEEQVRHLEKESSPETKEIIDDTMLQLKKLENDYAKLENDLQNGGNAKMILSAMIINFQTRMDLLQDVLDQIETIKYLKNHNDENFTI</sequence>
<name>A0ACC7LSE4_9FLAO</name>
<organism evidence="1 2">
    <name type="scientific">Meishania litoralis</name>
    <dbReference type="NCBI Taxonomy" id="3434685"/>
    <lineage>
        <taxon>Bacteria</taxon>
        <taxon>Pseudomonadati</taxon>
        <taxon>Bacteroidota</taxon>
        <taxon>Flavobacteriia</taxon>
        <taxon>Flavobacteriales</taxon>
        <taxon>Flavobacteriaceae</taxon>
        <taxon>Meishania</taxon>
    </lineage>
</organism>
<keyword evidence="2" id="KW-1185">Reference proteome</keyword>
<accession>A0ACC7LSE4</accession>
<reference evidence="1" key="1">
    <citation type="submission" date="2024-09" db="EMBL/GenBank/DDBJ databases">
        <authorList>
            <person name="Liu J."/>
        </authorList>
    </citation>
    <scope>NUCLEOTIDE SEQUENCE</scope>
    <source>
        <strain evidence="1">NBU2967</strain>
    </source>
</reference>